<accession>A0AAE0I6H3</accession>
<dbReference type="Proteomes" id="UP001283341">
    <property type="component" value="Unassembled WGS sequence"/>
</dbReference>
<dbReference type="AlphaFoldDB" id="A0AAE0I6H3"/>
<organism evidence="1 2">
    <name type="scientific">Apodospora peruviana</name>
    <dbReference type="NCBI Taxonomy" id="516989"/>
    <lineage>
        <taxon>Eukaryota</taxon>
        <taxon>Fungi</taxon>
        <taxon>Dikarya</taxon>
        <taxon>Ascomycota</taxon>
        <taxon>Pezizomycotina</taxon>
        <taxon>Sordariomycetes</taxon>
        <taxon>Sordariomycetidae</taxon>
        <taxon>Sordariales</taxon>
        <taxon>Lasiosphaeriaceae</taxon>
        <taxon>Apodospora</taxon>
    </lineage>
</organism>
<protein>
    <submittedName>
        <fullName evidence="1">Uncharacterized protein</fullName>
    </submittedName>
</protein>
<gene>
    <name evidence="1" type="ORF">B0H66DRAFT_255015</name>
</gene>
<dbReference type="EMBL" id="JAUEDM010000004">
    <property type="protein sequence ID" value="KAK3319017.1"/>
    <property type="molecule type" value="Genomic_DNA"/>
</dbReference>
<evidence type="ECO:0000313" key="1">
    <source>
        <dbReference type="EMBL" id="KAK3319017.1"/>
    </source>
</evidence>
<sequence>MDYGYRILPTFHPNFASNINSDDILFEAKVRVNMMNTALAKAQNTPASLGVVKDPGRQLAGSFRPRSSRTEEAPVKLRSCPCTFSGPDCTYYVGSLSKLPVHQEAKEVQRYLLILTPPRLFTLTLSLVLTSAAGGVTQSTGGDSTSTSFTVSSTLDKLEAFQVVFGGGLPFCLASRKWRLVSPQTSGQAVKRKASNRTTTWELSTRIRVVR</sequence>
<evidence type="ECO:0000313" key="2">
    <source>
        <dbReference type="Proteomes" id="UP001283341"/>
    </source>
</evidence>
<comment type="caution">
    <text evidence="1">The sequence shown here is derived from an EMBL/GenBank/DDBJ whole genome shotgun (WGS) entry which is preliminary data.</text>
</comment>
<proteinExistence type="predicted"/>
<keyword evidence="2" id="KW-1185">Reference proteome</keyword>
<reference evidence="1" key="2">
    <citation type="submission" date="2023-06" db="EMBL/GenBank/DDBJ databases">
        <authorList>
            <consortium name="Lawrence Berkeley National Laboratory"/>
            <person name="Haridas S."/>
            <person name="Hensen N."/>
            <person name="Bonometti L."/>
            <person name="Westerberg I."/>
            <person name="Brannstrom I.O."/>
            <person name="Guillou S."/>
            <person name="Cros-Aarteil S."/>
            <person name="Calhoun S."/>
            <person name="Kuo A."/>
            <person name="Mondo S."/>
            <person name="Pangilinan J."/>
            <person name="Riley R."/>
            <person name="Labutti K."/>
            <person name="Andreopoulos B."/>
            <person name="Lipzen A."/>
            <person name="Chen C."/>
            <person name="Yanf M."/>
            <person name="Daum C."/>
            <person name="Ng V."/>
            <person name="Clum A."/>
            <person name="Steindorff A."/>
            <person name="Ohm R."/>
            <person name="Martin F."/>
            <person name="Silar P."/>
            <person name="Natvig D."/>
            <person name="Lalanne C."/>
            <person name="Gautier V."/>
            <person name="Ament-Velasquez S.L."/>
            <person name="Kruys A."/>
            <person name="Hutchinson M.I."/>
            <person name="Powell A.J."/>
            <person name="Barry K."/>
            <person name="Miller A.N."/>
            <person name="Grigoriev I.V."/>
            <person name="Debuchy R."/>
            <person name="Gladieux P."/>
            <person name="Thoren M.H."/>
            <person name="Johannesson H."/>
        </authorList>
    </citation>
    <scope>NUCLEOTIDE SEQUENCE</scope>
    <source>
        <strain evidence="1">CBS 118394</strain>
    </source>
</reference>
<reference evidence="1" key="1">
    <citation type="journal article" date="2023" name="Mol. Phylogenet. Evol.">
        <title>Genome-scale phylogeny and comparative genomics of the fungal order Sordariales.</title>
        <authorList>
            <person name="Hensen N."/>
            <person name="Bonometti L."/>
            <person name="Westerberg I."/>
            <person name="Brannstrom I.O."/>
            <person name="Guillou S."/>
            <person name="Cros-Aarteil S."/>
            <person name="Calhoun S."/>
            <person name="Haridas S."/>
            <person name="Kuo A."/>
            <person name="Mondo S."/>
            <person name="Pangilinan J."/>
            <person name="Riley R."/>
            <person name="LaButti K."/>
            <person name="Andreopoulos B."/>
            <person name="Lipzen A."/>
            <person name="Chen C."/>
            <person name="Yan M."/>
            <person name="Daum C."/>
            <person name="Ng V."/>
            <person name="Clum A."/>
            <person name="Steindorff A."/>
            <person name="Ohm R.A."/>
            <person name="Martin F."/>
            <person name="Silar P."/>
            <person name="Natvig D.O."/>
            <person name="Lalanne C."/>
            <person name="Gautier V."/>
            <person name="Ament-Velasquez S.L."/>
            <person name="Kruys A."/>
            <person name="Hutchinson M.I."/>
            <person name="Powell A.J."/>
            <person name="Barry K."/>
            <person name="Miller A.N."/>
            <person name="Grigoriev I.V."/>
            <person name="Debuchy R."/>
            <person name="Gladieux P."/>
            <person name="Hiltunen Thoren M."/>
            <person name="Johannesson H."/>
        </authorList>
    </citation>
    <scope>NUCLEOTIDE SEQUENCE</scope>
    <source>
        <strain evidence="1">CBS 118394</strain>
    </source>
</reference>
<name>A0AAE0I6H3_9PEZI</name>